<dbReference type="Proteomes" id="UP000799778">
    <property type="component" value="Unassembled WGS sequence"/>
</dbReference>
<accession>A0A6A5XYK6</accession>
<evidence type="ECO:0000313" key="1">
    <source>
        <dbReference type="EMBL" id="KAF2018252.1"/>
    </source>
</evidence>
<dbReference type="RefSeq" id="XP_033386591.1">
    <property type="nucleotide sequence ID" value="XM_033531873.1"/>
</dbReference>
<evidence type="ECO:0000313" key="2">
    <source>
        <dbReference type="Proteomes" id="UP000799778"/>
    </source>
</evidence>
<keyword evidence="2" id="KW-1185">Reference proteome</keyword>
<dbReference type="SUPFAM" id="SSF52949">
    <property type="entry name" value="Macro domain-like"/>
    <property type="match status" value="1"/>
</dbReference>
<dbReference type="AlphaFoldDB" id="A0A6A5XYK6"/>
<dbReference type="GeneID" id="54289270"/>
<organism evidence="1 2">
    <name type="scientific">Aaosphaeria arxii CBS 175.79</name>
    <dbReference type="NCBI Taxonomy" id="1450172"/>
    <lineage>
        <taxon>Eukaryota</taxon>
        <taxon>Fungi</taxon>
        <taxon>Dikarya</taxon>
        <taxon>Ascomycota</taxon>
        <taxon>Pezizomycotina</taxon>
        <taxon>Dothideomycetes</taxon>
        <taxon>Pleosporomycetidae</taxon>
        <taxon>Pleosporales</taxon>
        <taxon>Pleosporales incertae sedis</taxon>
        <taxon>Aaosphaeria</taxon>
    </lineage>
</organism>
<dbReference type="EMBL" id="ML978068">
    <property type="protein sequence ID" value="KAF2018252.1"/>
    <property type="molecule type" value="Genomic_DNA"/>
</dbReference>
<protein>
    <submittedName>
        <fullName evidence="1">Macro domain-like protein</fullName>
    </submittedName>
</protein>
<reference evidence="1" key="1">
    <citation type="journal article" date="2020" name="Stud. Mycol.">
        <title>101 Dothideomycetes genomes: a test case for predicting lifestyles and emergence of pathogens.</title>
        <authorList>
            <person name="Haridas S."/>
            <person name="Albert R."/>
            <person name="Binder M."/>
            <person name="Bloem J."/>
            <person name="Labutti K."/>
            <person name="Salamov A."/>
            <person name="Andreopoulos B."/>
            <person name="Baker S."/>
            <person name="Barry K."/>
            <person name="Bills G."/>
            <person name="Bluhm B."/>
            <person name="Cannon C."/>
            <person name="Castanera R."/>
            <person name="Culley D."/>
            <person name="Daum C."/>
            <person name="Ezra D."/>
            <person name="Gonzalez J."/>
            <person name="Henrissat B."/>
            <person name="Kuo A."/>
            <person name="Liang C."/>
            <person name="Lipzen A."/>
            <person name="Lutzoni F."/>
            <person name="Magnuson J."/>
            <person name="Mondo S."/>
            <person name="Nolan M."/>
            <person name="Ohm R."/>
            <person name="Pangilinan J."/>
            <person name="Park H.-J."/>
            <person name="Ramirez L."/>
            <person name="Alfaro M."/>
            <person name="Sun H."/>
            <person name="Tritt A."/>
            <person name="Yoshinaga Y."/>
            <person name="Zwiers L.-H."/>
            <person name="Turgeon B."/>
            <person name="Goodwin S."/>
            <person name="Spatafora J."/>
            <person name="Crous P."/>
            <person name="Grigoriev I."/>
        </authorList>
    </citation>
    <scope>NUCLEOTIDE SEQUENCE</scope>
    <source>
        <strain evidence="1">CBS 175.79</strain>
    </source>
</reference>
<dbReference type="Gene3D" id="3.40.220.10">
    <property type="entry name" value="Leucine Aminopeptidase, subunit E, domain 1"/>
    <property type="match status" value="1"/>
</dbReference>
<dbReference type="OrthoDB" id="6082470at2759"/>
<dbReference type="InterPro" id="IPR043472">
    <property type="entry name" value="Macro_dom-like"/>
</dbReference>
<name>A0A6A5XYK6_9PLEO</name>
<proteinExistence type="predicted"/>
<gene>
    <name evidence="1" type="ORF">BU24DRAFT_461205</name>
</gene>
<sequence length="257" mass="28693">MGTAVSSPATISTDTVPPAEIPEIHLLCMVPEFITAFEAAKEKYNLPSSVKVTIHHNNLKYLPTDVKFDAIVSPANSYARLDGGFDDALSRAFAPRNDYHALTRVAQAKVYREWRGFAPPSSCTMVDLDHPDLVKPGWGCRYMALLPTMKTPQNVGWDKEVVYECVWALLATIDRHNRAIAEDQHTNERRIKSILMTPLATGCGLWGAEKWAAQTVIAIKHFVEASAEDGENKWGKMDWREISAPCEEVEDTYDLEG</sequence>